<protein>
    <recommendedName>
        <fullName evidence="3">GP-PDE domain-containing protein</fullName>
    </recommendedName>
</protein>
<evidence type="ECO:0008006" key="3">
    <source>
        <dbReference type="Google" id="ProtNLM"/>
    </source>
</evidence>
<organism evidence="1 2">
    <name type="scientific">Candidatus Avelusimicrobium gallicola</name>
    <dbReference type="NCBI Taxonomy" id="2562704"/>
    <lineage>
        <taxon>Bacteria</taxon>
        <taxon>Pseudomonadati</taxon>
        <taxon>Elusimicrobiota</taxon>
        <taxon>Elusimicrobia</taxon>
        <taxon>Elusimicrobiales</taxon>
        <taxon>Elusimicrobiaceae</taxon>
        <taxon>Candidatus Avelusimicrobium</taxon>
    </lineage>
</organism>
<reference evidence="2" key="1">
    <citation type="submission" date="2017-04" db="EMBL/GenBank/DDBJ databases">
        <title>Function of individual gut microbiota members based on whole genome sequencing of pure cultures obtained from chicken caecum.</title>
        <authorList>
            <person name="Medvecky M."/>
            <person name="Cejkova D."/>
            <person name="Polansky O."/>
            <person name="Karasova D."/>
            <person name="Kubasova T."/>
            <person name="Cizek A."/>
            <person name="Rychlik I."/>
        </authorList>
    </citation>
    <scope>NUCLEOTIDE SEQUENCE [LARGE SCALE GENOMIC DNA]</scope>
    <source>
        <strain evidence="2">An273</strain>
    </source>
</reference>
<name>A0A1Y4DHN4_9BACT</name>
<proteinExistence type="predicted"/>
<gene>
    <name evidence="1" type="ORF">B5F75_04390</name>
</gene>
<dbReference type="EMBL" id="NFJD01000003">
    <property type="protein sequence ID" value="OUO56438.1"/>
    <property type="molecule type" value="Genomic_DNA"/>
</dbReference>
<comment type="caution">
    <text evidence="1">The sequence shown here is derived from an EMBL/GenBank/DDBJ whole genome shotgun (WGS) entry which is preliminary data.</text>
</comment>
<dbReference type="RefSeq" id="WP_087288338.1">
    <property type="nucleotide sequence ID" value="NZ_NFJD01000003.1"/>
</dbReference>
<keyword evidence="2" id="KW-1185">Reference proteome</keyword>
<dbReference type="Proteomes" id="UP000196368">
    <property type="component" value="Unassembled WGS sequence"/>
</dbReference>
<evidence type="ECO:0000313" key="2">
    <source>
        <dbReference type="Proteomes" id="UP000196368"/>
    </source>
</evidence>
<dbReference type="AlphaFoldDB" id="A0A1Y4DHN4"/>
<accession>A0A1Y4DHN4</accession>
<sequence>MKKSRIFLSVVLLAVVAFGAYAAFMYVYTEWKFLPVELLQEPSLEAPHSEWKAPQELLYIHKVNTPRRADAKDDWFEGYEVDLISTSDGKLAVAHDLDEIEDGIRLSDIFAAVDDPAQKAYWLDLKSELTPEQLNQILLTAKAFGVPTDNLLFESVPGKTAKMIKEKDLSLLLQLPDEFDKDGGDPQKRKQLNEQALKQWQEYLPAAVSTSFGKYPYLRAYFPKMPKAIYYSSTVRPSLKKPFMVNNIKEDPSVKIFMIDQYTF</sequence>
<evidence type="ECO:0000313" key="1">
    <source>
        <dbReference type="EMBL" id="OUO56438.1"/>
    </source>
</evidence>